<accession>A0A2J0LJP9</accession>
<organism evidence="1 2">
    <name type="scientific">Candidatus Taenaricola geysiri</name>
    <dbReference type="NCBI Taxonomy" id="1974752"/>
    <lineage>
        <taxon>Bacteria</taxon>
        <taxon>Pseudomonadati</taxon>
        <taxon>Candidatus Omnitrophota</taxon>
        <taxon>Candidatus Taenaricola</taxon>
    </lineage>
</organism>
<evidence type="ECO:0000313" key="2">
    <source>
        <dbReference type="Proteomes" id="UP000231267"/>
    </source>
</evidence>
<sequence length="501" mass="55509">IRYVDTLTNEYDGQGRVVYTKTERDTSGSIELIAESVNTYCYINGQQVMVGVYDAENNIYIWDSFTTTDDGIKRYSRSIYDYNGRLIHSITTTDIAQRDSLTTERLALSVSIINEEYNIYNSDDILTYSFKKTTQDTEKDGQQRVVINTKEDTYKIINKKSYISESITSEIETDKDGNLIKSKIETQTTNYDDSSVIGSPVVLSKQTVTNKVNADGTKEDTDVTEDAKGNILISITKKTNTLGDIFTDSVTNTYYDGGKLRISQIQHKRSTVLEPDVYTIIKEDTSLNSYNEETGLWTINTITAKDFTSQITTTSTVYITYNTQGYASFSAPVIVEQGQGGTSAIVISADMLSATVAAGSSAASEGLTYGGLSVAELEQLLTQTYNVSLSGNFTQTELSLMAGLLSQLAPLGLTSYINTISVGSPYEVDSNVGATADTYGDIRIYYHNTQTQVDIINDGYVEYANFYTIMLAHEIGHVIDFLNNDVYTAQQRELFRQLHAA</sequence>
<protein>
    <submittedName>
        <fullName evidence="1">Uncharacterized protein</fullName>
    </submittedName>
</protein>
<dbReference type="AlphaFoldDB" id="A0A2J0LJP9"/>
<dbReference type="Proteomes" id="UP000231267">
    <property type="component" value="Unassembled WGS sequence"/>
</dbReference>
<gene>
    <name evidence="1" type="ORF">COW11_06605</name>
</gene>
<evidence type="ECO:0000313" key="1">
    <source>
        <dbReference type="EMBL" id="PIW65813.1"/>
    </source>
</evidence>
<feature type="non-terminal residue" evidence="1">
    <location>
        <position position="1"/>
    </location>
</feature>
<comment type="caution">
    <text evidence="1">The sequence shown here is derived from an EMBL/GenBank/DDBJ whole genome shotgun (WGS) entry which is preliminary data.</text>
</comment>
<name>A0A2J0LJP9_9BACT</name>
<dbReference type="EMBL" id="PFGP01000151">
    <property type="protein sequence ID" value="PIW65813.1"/>
    <property type="molecule type" value="Genomic_DNA"/>
</dbReference>
<feature type="non-terminal residue" evidence="1">
    <location>
        <position position="501"/>
    </location>
</feature>
<proteinExistence type="predicted"/>
<reference evidence="1 2" key="1">
    <citation type="submission" date="2017-09" db="EMBL/GenBank/DDBJ databases">
        <title>Depth-based differentiation of microbial function through sediment-hosted aquifers and enrichment of novel symbionts in the deep terrestrial subsurface.</title>
        <authorList>
            <person name="Probst A.J."/>
            <person name="Ladd B."/>
            <person name="Jarett J.K."/>
            <person name="Geller-Mcgrath D.E."/>
            <person name="Sieber C.M."/>
            <person name="Emerson J.B."/>
            <person name="Anantharaman K."/>
            <person name="Thomas B.C."/>
            <person name="Malmstrom R."/>
            <person name="Stieglmeier M."/>
            <person name="Klingl A."/>
            <person name="Woyke T."/>
            <person name="Ryan C.M."/>
            <person name="Banfield J.F."/>
        </authorList>
    </citation>
    <scope>NUCLEOTIDE SEQUENCE [LARGE SCALE GENOMIC DNA]</scope>
    <source>
        <strain evidence="1">CG12_big_fil_rev_8_21_14_0_65_43_15</strain>
    </source>
</reference>